<protein>
    <submittedName>
        <fullName evidence="1">Glutathione S-transferase</fullName>
    </submittedName>
</protein>
<dbReference type="EMBL" id="JALKCH010000006">
    <property type="protein sequence ID" value="MCK0197345.1"/>
    <property type="molecule type" value="Genomic_DNA"/>
</dbReference>
<evidence type="ECO:0000313" key="2">
    <source>
        <dbReference type="Proteomes" id="UP001203284"/>
    </source>
</evidence>
<gene>
    <name evidence="1" type="ORF">MWN34_10515</name>
</gene>
<dbReference type="Proteomes" id="UP001203284">
    <property type="component" value="Unassembled WGS sequence"/>
</dbReference>
<organism evidence="1 2">
    <name type="scientific">Ancylobacter crimeensis</name>
    <dbReference type="NCBI Taxonomy" id="2579147"/>
    <lineage>
        <taxon>Bacteria</taxon>
        <taxon>Pseudomonadati</taxon>
        <taxon>Pseudomonadota</taxon>
        <taxon>Alphaproteobacteria</taxon>
        <taxon>Hyphomicrobiales</taxon>
        <taxon>Xanthobacteraceae</taxon>
        <taxon>Ancylobacter</taxon>
    </lineage>
</organism>
<accession>A0ABT0DBN4</accession>
<comment type="caution">
    <text evidence="1">The sequence shown here is derived from an EMBL/GenBank/DDBJ whole genome shotgun (WGS) entry which is preliminary data.</text>
</comment>
<evidence type="ECO:0000313" key="1">
    <source>
        <dbReference type="EMBL" id="MCK0197345.1"/>
    </source>
</evidence>
<name>A0ABT0DBN4_9HYPH</name>
<proteinExistence type="predicted"/>
<sequence length="79" mass="8269">MPDMAQLSLADAVNESCPWSGKPISADSLTLYRGVVVGFCNPGCRDKFAAAVEHFERAAAARGALPEPNDPSHAPGVTE</sequence>
<reference evidence="1 2" key="1">
    <citation type="submission" date="2022-04" db="EMBL/GenBank/DDBJ databases">
        <authorList>
            <person name="Grouzdev D.S."/>
            <person name="Pantiukh K.S."/>
            <person name="Krutkina M.S."/>
        </authorList>
    </citation>
    <scope>NUCLEOTIDE SEQUENCE [LARGE SCALE GENOMIC DNA]</scope>
    <source>
        <strain evidence="1 2">6x-1</strain>
    </source>
</reference>
<keyword evidence="2" id="KW-1185">Reference proteome</keyword>
<dbReference type="RefSeq" id="WP_247029055.1">
    <property type="nucleotide sequence ID" value="NZ_JALKCH010000006.1"/>
</dbReference>